<dbReference type="EMBL" id="SRMQ01000007">
    <property type="protein sequence ID" value="TGJ76282.1"/>
    <property type="molecule type" value="Genomic_DNA"/>
</dbReference>
<dbReference type="RefSeq" id="WP_135659862.1">
    <property type="nucleotide sequence ID" value="NZ_JAJUFJ010000003.1"/>
</dbReference>
<evidence type="ECO:0000313" key="4">
    <source>
        <dbReference type="Proteomes" id="UP000297714"/>
    </source>
</evidence>
<sequence>MFRYRLSYGLLLLAAFVFCIFFKEYLSFFTFLFLLILPLFPLLFLLAAVRKTTVSLETDRFAANKGMDFSTFIVLKNTSLLPLSGVKIQISFKNVLSGEKKEEILLLPINSKAEQRVEYRMRSQYCGRIRLQVTKITYYDFLGIFSVHKPPAAQAEVFVTPGIYPIDLKIDHAVAAQAESSVYSKIKPGDDPSEIFDIRPYRSGDRLRSIHWKLSSKLDKLMVKEFSLPTDSTVLLLVELLAPDMETADALIETFASLSNFLTENAIQHRIEWYDARNSRMENAAIESEEDLAVLLNAVLSSSYYRDVPYALKSRESMDSMRCAHVIYITGGLTDALPLFFGRMEGIKATVLYTGNLENDQGAEFTENLKAMHTGIVEILPNSIQESLSGITL</sequence>
<accession>A0A4Z0YH82</accession>
<comment type="caution">
    <text evidence="3">The sequence shown here is derived from an EMBL/GenBank/DDBJ whole genome shotgun (WGS) entry which is preliminary data.</text>
</comment>
<gene>
    <name evidence="3" type="ORF">CAGA_17460</name>
</gene>
<dbReference type="PANTHER" id="PTHR34351:SF2">
    <property type="entry name" value="DUF58 DOMAIN-CONTAINING PROTEIN"/>
    <property type="match status" value="1"/>
</dbReference>
<reference evidence="3 4" key="1">
    <citation type="submission" date="2019-04" db="EMBL/GenBank/DDBJ databases">
        <authorList>
            <person name="Poehlein A."/>
            <person name="Bengelsdorf F.R."/>
            <person name="Duerre P."/>
            <person name="Daniel R."/>
        </authorList>
    </citation>
    <scope>NUCLEOTIDE SEQUENCE [LARGE SCALE GENOMIC DNA]</scope>
    <source>
        <strain evidence="3 4">BS-1</strain>
    </source>
</reference>
<dbReference type="OrthoDB" id="9778037at2"/>
<name>A0A4Z0YH82_9FIRM</name>
<keyword evidence="1" id="KW-0472">Membrane</keyword>
<keyword evidence="1" id="KW-1133">Transmembrane helix</keyword>
<dbReference type="InterPro" id="IPR002881">
    <property type="entry name" value="DUF58"/>
</dbReference>
<protein>
    <recommendedName>
        <fullName evidence="2">DUF58 domain-containing protein</fullName>
    </recommendedName>
</protein>
<keyword evidence="4" id="KW-1185">Reference proteome</keyword>
<proteinExistence type="predicted"/>
<keyword evidence="1" id="KW-0812">Transmembrane</keyword>
<dbReference type="PANTHER" id="PTHR34351">
    <property type="entry name" value="SLR1927 PROTEIN-RELATED"/>
    <property type="match status" value="1"/>
</dbReference>
<evidence type="ECO:0000256" key="1">
    <source>
        <dbReference type="SAM" id="Phobius"/>
    </source>
</evidence>
<feature type="transmembrane region" description="Helical" evidence="1">
    <location>
        <begin position="29"/>
        <end position="49"/>
    </location>
</feature>
<dbReference type="AlphaFoldDB" id="A0A4Z0YH82"/>
<evidence type="ECO:0000313" key="3">
    <source>
        <dbReference type="EMBL" id="TGJ76282.1"/>
    </source>
</evidence>
<dbReference type="Pfam" id="PF01882">
    <property type="entry name" value="DUF58"/>
    <property type="match status" value="1"/>
</dbReference>
<dbReference type="Proteomes" id="UP000297714">
    <property type="component" value="Unassembled WGS sequence"/>
</dbReference>
<organism evidence="3 4">
    <name type="scientific">Caproiciproducens galactitolivorans</name>
    <dbReference type="NCBI Taxonomy" id="642589"/>
    <lineage>
        <taxon>Bacteria</taxon>
        <taxon>Bacillati</taxon>
        <taxon>Bacillota</taxon>
        <taxon>Clostridia</taxon>
        <taxon>Eubacteriales</taxon>
        <taxon>Acutalibacteraceae</taxon>
        <taxon>Caproiciproducens</taxon>
    </lineage>
</organism>
<evidence type="ECO:0000259" key="2">
    <source>
        <dbReference type="Pfam" id="PF01882"/>
    </source>
</evidence>
<feature type="domain" description="DUF58" evidence="2">
    <location>
        <begin position="197"/>
        <end position="241"/>
    </location>
</feature>
<feature type="transmembrane region" description="Helical" evidence="1">
    <location>
        <begin position="6"/>
        <end position="22"/>
    </location>
</feature>